<sequence>MAVAFTFVLWPARLSIIFSVLRLTNHLVQKQVIYLIAVCFACMWSALLAQKLTMCTFHSCEMNKSFALSQLITDIVADIALVAAPLQLLGDMALSRNRKILVLSTFSASFLITAITIPHNIMLSKYHSETTLIFTHVKAALSLVICDLLVIVTFVYRICSKETVDIDQSYTSHGLFTTIVHFPRSTNPGMSHSTQEEVTPGQEATVQSKTTTTKMKEASMVNVEEDISNAKDGEP</sequence>
<gene>
    <name evidence="3" type="ORF">AZE42_05570</name>
</gene>
<dbReference type="PANTHER" id="PTHR33048:SF166">
    <property type="entry name" value="PTH11-LIKE INTEGRAL MEMBRANE PROTEIN"/>
    <property type="match status" value="1"/>
</dbReference>
<feature type="region of interest" description="Disordered" evidence="1">
    <location>
        <begin position="186"/>
        <end position="235"/>
    </location>
</feature>
<name>A0A1J8PPG5_9AGAM</name>
<feature type="transmembrane region" description="Helical" evidence="2">
    <location>
        <begin position="100"/>
        <end position="119"/>
    </location>
</feature>
<dbReference type="InterPro" id="IPR052337">
    <property type="entry name" value="SAT4-like"/>
</dbReference>
<keyword evidence="2" id="KW-1133">Transmembrane helix</keyword>
<dbReference type="OrthoDB" id="3229610at2759"/>
<protein>
    <recommendedName>
        <fullName evidence="5">Integral membrane protein</fullName>
    </recommendedName>
</protein>
<dbReference type="Proteomes" id="UP000183567">
    <property type="component" value="Unassembled WGS sequence"/>
</dbReference>
<comment type="caution">
    <text evidence="3">The sequence shown here is derived from an EMBL/GenBank/DDBJ whole genome shotgun (WGS) entry which is preliminary data.</text>
</comment>
<evidence type="ECO:0000313" key="3">
    <source>
        <dbReference type="EMBL" id="OJA09699.1"/>
    </source>
</evidence>
<feature type="transmembrane region" description="Helical" evidence="2">
    <location>
        <begin position="139"/>
        <end position="159"/>
    </location>
</feature>
<dbReference type="EMBL" id="LVVM01005826">
    <property type="protein sequence ID" value="OJA09699.1"/>
    <property type="molecule type" value="Genomic_DNA"/>
</dbReference>
<evidence type="ECO:0008006" key="5">
    <source>
        <dbReference type="Google" id="ProtNLM"/>
    </source>
</evidence>
<evidence type="ECO:0000313" key="4">
    <source>
        <dbReference type="Proteomes" id="UP000183567"/>
    </source>
</evidence>
<keyword evidence="2" id="KW-0472">Membrane</keyword>
<keyword evidence="4" id="KW-1185">Reference proteome</keyword>
<accession>A0A1J8PPG5</accession>
<evidence type="ECO:0000256" key="2">
    <source>
        <dbReference type="SAM" id="Phobius"/>
    </source>
</evidence>
<dbReference type="PANTHER" id="PTHR33048">
    <property type="entry name" value="PTH11-LIKE INTEGRAL MEMBRANE PROTEIN (AFU_ORTHOLOGUE AFUA_5G11245)"/>
    <property type="match status" value="1"/>
</dbReference>
<proteinExistence type="predicted"/>
<feature type="compositionally biased region" description="Polar residues" evidence="1">
    <location>
        <begin position="186"/>
        <end position="213"/>
    </location>
</feature>
<evidence type="ECO:0000256" key="1">
    <source>
        <dbReference type="SAM" id="MobiDB-lite"/>
    </source>
</evidence>
<organism evidence="3 4">
    <name type="scientific">Rhizopogon vesiculosus</name>
    <dbReference type="NCBI Taxonomy" id="180088"/>
    <lineage>
        <taxon>Eukaryota</taxon>
        <taxon>Fungi</taxon>
        <taxon>Dikarya</taxon>
        <taxon>Basidiomycota</taxon>
        <taxon>Agaricomycotina</taxon>
        <taxon>Agaricomycetes</taxon>
        <taxon>Agaricomycetidae</taxon>
        <taxon>Boletales</taxon>
        <taxon>Suillineae</taxon>
        <taxon>Rhizopogonaceae</taxon>
        <taxon>Rhizopogon</taxon>
    </lineage>
</organism>
<reference evidence="3 4" key="1">
    <citation type="submission" date="2016-03" db="EMBL/GenBank/DDBJ databases">
        <title>Comparative genomics of the ectomycorrhizal sister species Rhizopogon vinicolor and Rhizopogon vesiculosus (Basidiomycota: Boletales) reveals a divergence of the mating type B locus.</title>
        <authorList>
            <person name="Mujic A.B."/>
            <person name="Kuo A."/>
            <person name="Tritt A."/>
            <person name="Lipzen A."/>
            <person name="Chen C."/>
            <person name="Johnson J."/>
            <person name="Sharma A."/>
            <person name="Barry K."/>
            <person name="Grigoriev I.V."/>
            <person name="Spatafora J.W."/>
        </authorList>
    </citation>
    <scope>NUCLEOTIDE SEQUENCE [LARGE SCALE GENOMIC DNA]</scope>
    <source>
        <strain evidence="3 4">AM-OR11-056</strain>
    </source>
</reference>
<dbReference type="AlphaFoldDB" id="A0A1J8PPG5"/>
<feature type="transmembrane region" description="Helical" evidence="2">
    <location>
        <begin position="31"/>
        <end position="49"/>
    </location>
</feature>
<keyword evidence="2" id="KW-0812">Transmembrane</keyword>